<sequence>MVKTKSNLRKFILLWAGELISSIGGGLTSFGLGVYIFQQTGSAANMALITLLGFLPTLLLSVPAGALADRYDRRLLMMIGDGCSALGIVFILVCMMNGGATLAQICIGVLISSVFSALLEPAFRATITDLLTREEFSRASGLVSLAGSARYLFSPILAGFLLTVSDVKLLLVIDICTFFLTVISAAVVRKSIGKKTAEKKEGLLDSIRDGWRILRSERGVLLLVLVSSAITLFMGMFQILAEPMVLSFSDEKTLGITETICASGMLVSGLILGMRGIKRNFTGIMSMSLATAGIMMIGFGLFENICTICISGFLFFAALPFANNCLDYLTRTHIPDDVQGRVWGLIGFLSQFGYVIAYAVSGVAADALGQWTGMGVGRGSAMVIQAAGGMMAAIAVSMLFIRSIRGLENKTEQTA</sequence>
<protein>
    <submittedName>
        <fullName evidence="1">MFS transporter</fullName>
    </submittedName>
</protein>
<name>A0AC61MZ90_9FIRM</name>
<proteinExistence type="predicted"/>
<dbReference type="Proteomes" id="UP000682782">
    <property type="component" value="Chromosome"/>
</dbReference>
<accession>A0AC61MZ90</accession>
<evidence type="ECO:0000313" key="2">
    <source>
        <dbReference type="Proteomes" id="UP000682782"/>
    </source>
</evidence>
<keyword evidence="2" id="KW-1185">Reference proteome</keyword>
<reference evidence="1" key="1">
    <citation type="submission" date="2021-01" db="EMBL/GenBank/DDBJ databases">
        <title>Complete genome sequence of Clostridiales bacterium R-7.</title>
        <authorList>
            <person name="Mahoney-Kurpe S.C."/>
            <person name="Palevich N."/>
            <person name="Koike S."/>
            <person name="Moon C.D."/>
            <person name="Attwood G.T."/>
        </authorList>
    </citation>
    <scope>NUCLEOTIDE SEQUENCE</scope>
    <source>
        <strain evidence="1">R-7</strain>
    </source>
</reference>
<dbReference type="EMBL" id="CP068393">
    <property type="protein sequence ID" value="QUC68574.1"/>
    <property type="molecule type" value="Genomic_DNA"/>
</dbReference>
<evidence type="ECO:0000313" key="1">
    <source>
        <dbReference type="EMBL" id="QUC68574.1"/>
    </source>
</evidence>
<organism evidence="1 2">
    <name type="scientific">Aristaeella hokkaidonensis</name>
    <dbReference type="NCBI Taxonomy" id="3046382"/>
    <lineage>
        <taxon>Bacteria</taxon>
        <taxon>Bacillati</taxon>
        <taxon>Bacillota</taxon>
        <taxon>Clostridia</taxon>
        <taxon>Eubacteriales</taxon>
        <taxon>Aristaeellaceae</taxon>
        <taxon>Aristaeella</taxon>
    </lineage>
</organism>
<gene>
    <name evidence="1" type="ORF">JYE49_01965</name>
</gene>